<comment type="caution">
    <text evidence="1">The sequence shown here is derived from an EMBL/GenBank/DDBJ whole genome shotgun (WGS) entry which is preliminary data.</text>
</comment>
<dbReference type="Proteomes" id="UP000887013">
    <property type="component" value="Unassembled WGS sequence"/>
</dbReference>
<evidence type="ECO:0000313" key="2">
    <source>
        <dbReference type="Proteomes" id="UP000887013"/>
    </source>
</evidence>
<dbReference type="EMBL" id="BMAW01008854">
    <property type="protein sequence ID" value="GFT10797.1"/>
    <property type="molecule type" value="Genomic_DNA"/>
</dbReference>
<proteinExistence type="predicted"/>
<reference evidence="1" key="1">
    <citation type="submission" date="2020-08" db="EMBL/GenBank/DDBJ databases">
        <title>Multicomponent nature underlies the extraordinary mechanical properties of spider dragline silk.</title>
        <authorList>
            <person name="Kono N."/>
            <person name="Nakamura H."/>
            <person name="Mori M."/>
            <person name="Yoshida Y."/>
            <person name="Ohtoshi R."/>
            <person name="Malay A.D."/>
            <person name="Moran D.A.P."/>
            <person name="Tomita M."/>
            <person name="Numata K."/>
            <person name="Arakawa K."/>
        </authorList>
    </citation>
    <scope>NUCLEOTIDE SEQUENCE</scope>
</reference>
<accession>A0A8X6TI21</accession>
<dbReference type="AlphaFoldDB" id="A0A8X6TI21"/>
<keyword evidence="2" id="KW-1185">Reference proteome</keyword>
<gene>
    <name evidence="1" type="ORF">NPIL_216331</name>
</gene>
<organism evidence="1 2">
    <name type="scientific">Nephila pilipes</name>
    <name type="common">Giant wood spider</name>
    <name type="synonym">Nephila maculata</name>
    <dbReference type="NCBI Taxonomy" id="299642"/>
    <lineage>
        <taxon>Eukaryota</taxon>
        <taxon>Metazoa</taxon>
        <taxon>Ecdysozoa</taxon>
        <taxon>Arthropoda</taxon>
        <taxon>Chelicerata</taxon>
        <taxon>Arachnida</taxon>
        <taxon>Araneae</taxon>
        <taxon>Araneomorphae</taxon>
        <taxon>Entelegynae</taxon>
        <taxon>Araneoidea</taxon>
        <taxon>Nephilidae</taxon>
        <taxon>Nephila</taxon>
    </lineage>
</organism>
<protein>
    <submittedName>
        <fullName evidence="1">Uncharacterized protein</fullName>
    </submittedName>
</protein>
<evidence type="ECO:0000313" key="1">
    <source>
        <dbReference type="EMBL" id="GFT10797.1"/>
    </source>
</evidence>
<name>A0A8X6TI21_NEPPI</name>
<sequence>MYDELERGDSPGIHLRKSVSYDSSPLPSLCANSFCEELADALLQRASSLRSFHPSVTIGREERFIESLIDLARAVRPAVPDTEDEQQDAAEENIEPERCIEINQPFVTQNSPLRIPKCKRFRRVARKMRWKRGKRRTLWSGVKRRLAKEKSRLRPDLQKLEWKRVKKRLHKEWKTRRTSLVQWMDRFFGSF</sequence>
<dbReference type="OrthoDB" id="6437684at2759"/>